<evidence type="ECO:0000259" key="2">
    <source>
        <dbReference type="Pfam" id="PF14111"/>
    </source>
</evidence>
<name>A0A834SXF3_9FABA</name>
<feature type="compositionally biased region" description="Acidic residues" evidence="1">
    <location>
        <begin position="25"/>
        <end position="34"/>
    </location>
</feature>
<dbReference type="Pfam" id="PF14111">
    <property type="entry name" value="DUF4283"/>
    <property type="match status" value="1"/>
</dbReference>
<feature type="domain" description="DUF4283" evidence="2">
    <location>
        <begin position="66"/>
        <end position="129"/>
    </location>
</feature>
<dbReference type="OrthoDB" id="1937106at2759"/>
<accession>A0A834SXF3</accession>
<comment type="caution">
    <text evidence="3">The sequence shown here is derived from an EMBL/GenBank/DDBJ whole genome shotgun (WGS) entry which is preliminary data.</text>
</comment>
<protein>
    <submittedName>
        <fullName evidence="3">Ribonuclease H</fullName>
    </submittedName>
</protein>
<sequence>MSNPSNMEGQEGDKQISDHPSSSSSEDELEEPYEEGQNGITVEKDAFDRLNFTLNDREWRRLNRPFRKSLIIKLLGKTVGFKFLLRKVNQLWGRTDEVELVDLGNDYFLAKFDTYTDQDFALTGGPWIILKKNWD</sequence>
<dbReference type="Proteomes" id="UP000634136">
    <property type="component" value="Unassembled WGS sequence"/>
</dbReference>
<proteinExistence type="predicted"/>
<dbReference type="AlphaFoldDB" id="A0A834SXF3"/>
<evidence type="ECO:0000256" key="1">
    <source>
        <dbReference type="SAM" id="MobiDB-lite"/>
    </source>
</evidence>
<keyword evidence="4" id="KW-1185">Reference proteome</keyword>
<evidence type="ECO:0000313" key="4">
    <source>
        <dbReference type="Proteomes" id="UP000634136"/>
    </source>
</evidence>
<reference evidence="3" key="1">
    <citation type="submission" date="2020-09" db="EMBL/GenBank/DDBJ databases">
        <title>Genome-Enabled Discovery of Anthraquinone Biosynthesis in Senna tora.</title>
        <authorList>
            <person name="Kang S.-H."/>
            <person name="Pandey R.P."/>
            <person name="Lee C.-M."/>
            <person name="Sim J.-S."/>
            <person name="Jeong J.-T."/>
            <person name="Choi B.-S."/>
            <person name="Jung M."/>
            <person name="Ginzburg D."/>
            <person name="Zhao K."/>
            <person name="Won S.Y."/>
            <person name="Oh T.-J."/>
            <person name="Yu Y."/>
            <person name="Kim N.-H."/>
            <person name="Lee O.R."/>
            <person name="Lee T.-H."/>
            <person name="Bashyal P."/>
            <person name="Kim T.-S."/>
            <person name="Lee W.-H."/>
            <person name="Kawkins C."/>
            <person name="Kim C.-K."/>
            <person name="Kim J.S."/>
            <person name="Ahn B.O."/>
            <person name="Rhee S.Y."/>
            <person name="Sohng J.K."/>
        </authorList>
    </citation>
    <scope>NUCLEOTIDE SEQUENCE</scope>
    <source>
        <tissue evidence="3">Leaf</tissue>
    </source>
</reference>
<dbReference type="EMBL" id="JAAIUW010000010">
    <property type="protein sequence ID" value="KAF7811990.1"/>
    <property type="molecule type" value="Genomic_DNA"/>
</dbReference>
<feature type="region of interest" description="Disordered" evidence="1">
    <location>
        <begin position="1"/>
        <end position="40"/>
    </location>
</feature>
<dbReference type="InterPro" id="IPR025558">
    <property type="entry name" value="DUF4283"/>
</dbReference>
<evidence type="ECO:0000313" key="3">
    <source>
        <dbReference type="EMBL" id="KAF7811990.1"/>
    </source>
</evidence>
<gene>
    <name evidence="3" type="ORF">G2W53_032966</name>
</gene>
<organism evidence="3 4">
    <name type="scientific">Senna tora</name>
    <dbReference type="NCBI Taxonomy" id="362788"/>
    <lineage>
        <taxon>Eukaryota</taxon>
        <taxon>Viridiplantae</taxon>
        <taxon>Streptophyta</taxon>
        <taxon>Embryophyta</taxon>
        <taxon>Tracheophyta</taxon>
        <taxon>Spermatophyta</taxon>
        <taxon>Magnoliopsida</taxon>
        <taxon>eudicotyledons</taxon>
        <taxon>Gunneridae</taxon>
        <taxon>Pentapetalae</taxon>
        <taxon>rosids</taxon>
        <taxon>fabids</taxon>
        <taxon>Fabales</taxon>
        <taxon>Fabaceae</taxon>
        <taxon>Caesalpinioideae</taxon>
        <taxon>Cassia clade</taxon>
        <taxon>Senna</taxon>
    </lineage>
</organism>